<name>T2KQY2_FORAG</name>
<organism evidence="3 4">
    <name type="scientific">Formosa agariphila (strain DSM 15362 / KCTC 12365 / LMG 23005 / KMM 3901 / M-2Alg 35-1)</name>
    <dbReference type="NCBI Taxonomy" id="1347342"/>
    <lineage>
        <taxon>Bacteria</taxon>
        <taxon>Pseudomonadati</taxon>
        <taxon>Bacteroidota</taxon>
        <taxon>Flavobacteriia</taxon>
        <taxon>Flavobacteriales</taxon>
        <taxon>Flavobacteriaceae</taxon>
        <taxon>Formosa</taxon>
    </lineage>
</organism>
<feature type="chain" id="PRO_5004602802" evidence="2">
    <location>
        <begin position="23"/>
        <end position="191"/>
    </location>
</feature>
<evidence type="ECO:0000313" key="4">
    <source>
        <dbReference type="Proteomes" id="UP000016160"/>
    </source>
</evidence>
<sequence>MKPKITLLILIIAFTFTCKLSAQGMPVYDNTNFVSLVKSLVESAKQTSQLIQTVKFLKDQKENIEKVNAVIQQLKAVKELAKNNERLYNVVRTDLRDILNSKYIRSDEVNRISDTFNAIMETAIEDLDFIDQILSSNFLKMTDADRSKILKEKEKESNNMVSEISNKTKRYREIISFREMQDLINNRAKNY</sequence>
<dbReference type="OrthoDB" id="1429505at2"/>
<feature type="signal peptide" evidence="2">
    <location>
        <begin position="1"/>
        <end position="22"/>
    </location>
</feature>
<feature type="coiled-coil region" evidence="1">
    <location>
        <begin position="57"/>
        <end position="84"/>
    </location>
</feature>
<dbReference type="eggNOG" id="ENOG502Z8J2">
    <property type="taxonomic scope" value="Bacteria"/>
</dbReference>
<keyword evidence="2" id="KW-0732">Signal</keyword>
<proteinExistence type="predicted"/>
<dbReference type="InterPro" id="IPR023220">
    <property type="entry name" value="T4SS_VirB5-domain"/>
</dbReference>
<evidence type="ECO:0000256" key="2">
    <source>
        <dbReference type="SAM" id="SignalP"/>
    </source>
</evidence>
<keyword evidence="1" id="KW-0175">Coiled coil</keyword>
<keyword evidence="4" id="KW-1185">Reference proteome</keyword>
<reference evidence="3 4" key="1">
    <citation type="journal article" date="2013" name="Appl. Environ. Microbiol.">
        <title>The genome of the alga-associated marine flavobacterium Formosa agariphila KMM 3901T reveals a broad potential for degradation of algal polysaccharides.</title>
        <authorList>
            <person name="Mann A.J."/>
            <person name="Hahnke R.L."/>
            <person name="Huang S."/>
            <person name="Werner J."/>
            <person name="Xing P."/>
            <person name="Barbeyron T."/>
            <person name="Huettel B."/>
            <person name="Stueber K."/>
            <person name="Reinhardt R."/>
            <person name="Harder J."/>
            <person name="Gloeckner F.O."/>
            <person name="Amann R.I."/>
            <person name="Teeling H."/>
        </authorList>
    </citation>
    <scope>NUCLEOTIDE SEQUENCE [LARGE SCALE GENOMIC DNA]</scope>
    <source>
        <strain evidence="4">DSM 15362 / KCTC 12365 / LMG 23005 / KMM 3901</strain>
    </source>
</reference>
<dbReference type="PATRIC" id="fig|1347342.6.peg.3148"/>
<gene>
    <name evidence="3" type="primary">traI</name>
    <name evidence="3" type="ORF">BN863_31290</name>
</gene>
<dbReference type="AlphaFoldDB" id="T2KQY2"/>
<dbReference type="HOGENOM" id="CLU_1407229_0_0_10"/>
<accession>T2KQY2</accession>
<dbReference type="Gene3D" id="1.20.58.430">
    <property type="entry name" value="Type IV secretion system, VirB5-domain"/>
    <property type="match status" value="1"/>
</dbReference>
<dbReference type="RefSeq" id="WP_038532165.1">
    <property type="nucleotide sequence ID" value="NZ_HG315671.1"/>
</dbReference>
<evidence type="ECO:0000313" key="3">
    <source>
        <dbReference type="EMBL" id="CDF80841.1"/>
    </source>
</evidence>
<dbReference type="Proteomes" id="UP000016160">
    <property type="component" value="Chromosome"/>
</dbReference>
<evidence type="ECO:0000256" key="1">
    <source>
        <dbReference type="SAM" id="Coils"/>
    </source>
</evidence>
<dbReference type="EMBL" id="HG315671">
    <property type="protein sequence ID" value="CDF80841.1"/>
    <property type="molecule type" value="Genomic_DNA"/>
</dbReference>
<dbReference type="STRING" id="1347342.BN863_31290"/>
<protein>
    <submittedName>
        <fullName evidence="3">Conjugative transposon protein TraI</fullName>
    </submittedName>
</protein>